<dbReference type="PANTHER" id="PTHR45668:SF15">
    <property type="entry name" value="SERINE_THREONINE-PROTEIN PHOSPHATASE"/>
    <property type="match status" value="1"/>
</dbReference>
<accession>A0AAQ6IGH8</accession>
<dbReference type="GO" id="GO:0005506">
    <property type="term" value="F:iron ion binding"/>
    <property type="evidence" value="ECO:0007669"/>
    <property type="project" value="InterPro"/>
</dbReference>
<dbReference type="CDD" id="cd23767">
    <property type="entry name" value="IQCD"/>
    <property type="match status" value="1"/>
</dbReference>
<gene>
    <name evidence="16" type="primary">PPEF2</name>
</gene>
<keyword evidence="10" id="KW-0464">Manganese</keyword>
<dbReference type="PROSITE" id="PS00125">
    <property type="entry name" value="SER_THR_PHOSPHATASE"/>
    <property type="match status" value="1"/>
</dbReference>
<evidence type="ECO:0000256" key="12">
    <source>
        <dbReference type="ARBA" id="ARBA00048336"/>
    </source>
</evidence>
<reference evidence="16" key="2">
    <citation type="submission" date="2025-08" db="UniProtKB">
        <authorList>
            <consortium name="Ensembl"/>
        </authorList>
    </citation>
    <scope>IDENTIFICATION</scope>
</reference>
<dbReference type="InterPro" id="IPR013235">
    <property type="entry name" value="PPP_dom"/>
</dbReference>
<dbReference type="Pfam" id="PF00149">
    <property type="entry name" value="Metallophos"/>
    <property type="match status" value="1"/>
</dbReference>
<dbReference type="GO" id="GO:0004722">
    <property type="term" value="F:protein serine/threonine phosphatase activity"/>
    <property type="evidence" value="ECO:0007669"/>
    <property type="project" value="UniProtKB-EC"/>
</dbReference>
<keyword evidence="8" id="KW-0460">Magnesium</keyword>
<dbReference type="FunFam" id="1.10.238.10:FF:000164">
    <property type="entry name" value="Serine/threonine-protein phosphatase with EF-hands"/>
    <property type="match status" value="1"/>
</dbReference>
<evidence type="ECO:0000256" key="2">
    <source>
        <dbReference type="ARBA" id="ARBA00001946"/>
    </source>
</evidence>
<dbReference type="CDD" id="cd00051">
    <property type="entry name" value="EFh"/>
    <property type="match status" value="1"/>
</dbReference>
<dbReference type="EC" id="3.1.3.16" evidence="13"/>
<dbReference type="SUPFAM" id="SSF47473">
    <property type="entry name" value="EF-hand"/>
    <property type="match status" value="1"/>
</dbReference>
<dbReference type="InterPro" id="IPR004843">
    <property type="entry name" value="Calcineurin-like_PHP"/>
</dbReference>
<dbReference type="Gene3D" id="3.60.21.10">
    <property type="match status" value="2"/>
</dbReference>
<sequence length="759" mass="88069">MGCGVTKSDQFHKQSRKAIKAAVLIQRWYRQYVARTEMRRRYTWHIFQSIEYSGEQAQIKVRIYEKSSLSVPCVFDKTRNLISHIFRENEICRDTEWERYFSYKNIEVPEIYSGPHLTFPLTVEQAVGLVEAFRNKKQLHSRYVLQLLLETWKMLRVLPNINRVSTCHSKEITICGDLHGQLEDLLLIFYKNGMPSMEKPYVFNGDFVDRGKDSIEILLILFSFLLVYPNDVYLNRGNHEDHIVNLRYGFTKEVLGKYKMHGKRILKLLQKIFSWLPLVTVIDQKVLVLHGGISDTTDLSVLARVDRHNVGTSRVKQTLRPPKKRHPSSTGTSIDSDVDEDVWSTNRFIQRRASLTYAKPMGTRNSFQNRSLQDFSDRIKMNMEDELESCKRRQSVFNSPIDKSEKEMTPTVSSDSVVSNDNPKDEWKQILDLLWSDPMTSDGCIPNEVRGGGCYWGPDITEDFLNRHNLQFIIRSHECKQDGYEFCHNRKVLTLFSASNYYDVGSNRGAYVKLGPDLVPYMIQYQASSMTRELTVRQSVGRTERSALKVLREQLFAHKSDLVCAFKKFDSENMGLVSLNDWAAAVESVMHLDLPWRMMRSQLVICKTSDGMINYHDWFNELAIKGPNHIDQSLLETLYRHRATLETIFRIVDTDNSGFITIEDFRQTWKLLSVYLKMEITDEAISDLAVTIDSNKDGSIDIDEFMEAFRLTDKKSRLERGRSMFMANFCPNACNHQPIVTSLVLLPPVLELIQYFKAL</sequence>
<dbReference type="GO" id="GO:0050906">
    <property type="term" value="P:detection of stimulus involved in sensory perception"/>
    <property type="evidence" value="ECO:0007669"/>
    <property type="project" value="InterPro"/>
</dbReference>
<dbReference type="FunFam" id="3.60.21.10:FF:000042">
    <property type="entry name" value="Serine/threonine-protein phosphatase with EF-hands"/>
    <property type="match status" value="1"/>
</dbReference>
<feature type="domain" description="EF-hand" evidence="15">
    <location>
        <begin position="680"/>
        <end position="715"/>
    </location>
</feature>
<dbReference type="FunFam" id="3.60.21.10:FF:000087">
    <property type="entry name" value="Serine/threonine-protein phosphatase with EF-hands"/>
    <property type="match status" value="1"/>
</dbReference>
<keyword evidence="9" id="KW-0904">Protein phosphatase</keyword>
<evidence type="ECO:0000313" key="16">
    <source>
        <dbReference type="Ensembl" id="ENSATEP00000074424.1"/>
    </source>
</evidence>
<reference evidence="16 17" key="1">
    <citation type="submission" date="2021-04" db="EMBL/GenBank/DDBJ databases">
        <authorList>
            <consortium name="Wellcome Sanger Institute Data Sharing"/>
        </authorList>
    </citation>
    <scope>NUCLEOTIDE SEQUENCE [LARGE SCALE GENOMIC DNA]</scope>
</reference>
<comment type="cofactor">
    <cofactor evidence="2">
        <name>Mg(2+)</name>
        <dbReference type="ChEBI" id="CHEBI:18420"/>
    </cofactor>
</comment>
<evidence type="ECO:0000256" key="6">
    <source>
        <dbReference type="ARBA" id="ARBA00022801"/>
    </source>
</evidence>
<dbReference type="Ensembl" id="ENSATET00000081974.1">
    <property type="protein sequence ID" value="ENSATEP00000074424.1"/>
    <property type="gene ID" value="ENSATEG00000001295.3"/>
</dbReference>
<evidence type="ECO:0000256" key="5">
    <source>
        <dbReference type="ARBA" id="ARBA00022737"/>
    </source>
</evidence>
<dbReference type="InterPro" id="IPR051134">
    <property type="entry name" value="PPP_phosphatase"/>
</dbReference>
<dbReference type="SUPFAM" id="SSF56300">
    <property type="entry name" value="Metallo-dependent phosphatases"/>
    <property type="match status" value="1"/>
</dbReference>
<dbReference type="InterPro" id="IPR012008">
    <property type="entry name" value="Ser/Thr-Pase_EF-hand_contain"/>
</dbReference>
<dbReference type="GO" id="GO:0051879">
    <property type="term" value="F:Hsp90 protein binding"/>
    <property type="evidence" value="ECO:0007669"/>
    <property type="project" value="TreeGrafter"/>
</dbReference>
<dbReference type="GO" id="GO:0030145">
    <property type="term" value="F:manganese ion binding"/>
    <property type="evidence" value="ECO:0007669"/>
    <property type="project" value="InterPro"/>
</dbReference>
<dbReference type="GO" id="GO:0043409">
    <property type="term" value="P:negative regulation of MAPK cascade"/>
    <property type="evidence" value="ECO:0007669"/>
    <property type="project" value="TreeGrafter"/>
</dbReference>
<dbReference type="SMART" id="SM00054">
    <property type="entry name" value="EFh"/>
    <property type="match status" value="3"/>
</dbReference>
<comment type="catalytic activity">
    <reaction evidence="12 13">
        <text>O-phospho-L-threonyl-[protein] + H2O = L-threonyl-[protein] + phosphate</text>
        <dbReference type="Rhea" id="RHEA:47004"/>
        <dbReference type="Rhea" id="RHEA-COMP:11060"/>
        <dbReference type="Rhea" id="RHEA-COMP:11605"/>
        <dbReference type="ChEBI" id="CHEBI:15377"/>
        <dbReference type="ChEBI" id="CHEBI:30013"/>
        <dbReference type="ChEBI" id="CHEBI:43474"/>
        <dbReference type="ChEBI" id="CHEBI:61977"/>
        <dbReference type="EC" id="3.1.3.16"/>
    </reaction>
</comment>
<comment type="cofactor">
    <cofactor evidence="1">
        <name>Mn(2+)</name>
        <dbReference type="ChEBI" id="CHEBI:29035"/>
    </cofactor>
</comment>
<evidence type="ECO:0000256" key="13">
    <source>
        <dbReference type="RuleBase" id="RU004273"/>
    </source>
</evidence>
<dbReference type="InterPro" id="IPR006186">
    <property type="entry name" value="Ser/Thr-sp_prot-phosphatase"/>
</dbReference>
<dbReference type="Gene3D" id="1.10.238.10">
    <property type="entry name" value="EF-hand"/>
    <property type="match status" value="1"/>
</dbReference>
<keyword evidence="17" id="KW-1185">Reference proteome</keyword>
<name>A0AAQ6IGH8_ANATE</name>
<comment type="catalytic activity">
    <reaction evidence="11">
        <text>O-phospho-L-seryl-[protein] + H2O = L-seryl-[protein] + phosphate</text>
        <dbReference type="Rhea" id="RHEA:20629"/>
        <dbReference type="Rhea" id="RHEA-COMP:9863"/>
        <dbReference type="Rhea" id="RHEA-COMP:11604"/>
        <dbReference type="ChEBI" id="CHEBI:15377"/>
        <dbReference type="ChEBI" id="CHEBI:29999"/>
        <dbReference type="ChEBI" id="CHEBI:43474"/>
        <dbReference type="ChEBI" id="CHEBI:83421"/>
        <dbReference type="EC" id="3.1.3.16"/>
    </reaction>
</comment>
<feature type="domain" description="EF-hand" evidence="15">
    <location>
        <begin position="557"/>
        <end position="592"/>
    </location>
</feature>
<dbReference type="InterPro" id="IPR011992">
    <property type="entry name" value="EF-hand-dom_pair"/>
</dbReference>
<keyword evidence="6 13" id="KW-0378">Hydrolase</keyword>
<proteinExistence type="inferred from homology"/>
<dbReference type="AlphaFoldDB" id="A0AAQ6IGH8"/>
<evidence type="ECO:0000313" key="17">
    <source>
        <dbReference type="Proteomes" id="UP000265040"/>
    </source>
</evidence>
<comment type="similarity">
    <text evidence="3 13">Belongs to the PPP phosphatase family.</text>
</comment>
<dbReference type="PIRSF" id="PIRSF000912">
    <property type="entry name" value="PPEF"/>
    <property type="match status" value="1"/>
</dbReference>
<keyword evidence="7" id="KW-0106">Calcium</keyword>
<keyword evidence="5" id="KW-0677">Repeat</keyword>
<dbReference type="InterPro" id="IPR002048">
    <property type="entry name" value="EF_hand_dom"/>
</dbReference>
<evidence type="ECO:0000256" key="4">
    <source>
        <dbReference type="ARBA" id="ARBA00022723"/>
    </source>
</evidence>
<evidence type="ECO:0000256" key="14">
    <source>
        <dbReference type="SAM" id="MobiDB-lite"/>
    </source>
</evidence>
<feature type="region of interest" description="Disordered" evidence="14">
    <location>
        <begin position="312"/>
        <end position="337"/>
    </location>
</feature>
<evidence type="ECO:0000256" key="3">
    <source>
        <dbReference type="ARBA" id="ARBA00008294"/>
    </source>
</evidence>
<dbReference type="GO" id="GO:0005509">
    <property type="term" value="F:calcium ion binding"/>
    <property type="evidence" value="ECO:0007669"/>
    <property type="project" value="InterPro"/>
</dbReference>
<dbReference type="Pfam" id="PF08321">
    <property type="entry name" value="PPP5"/>
    <property type="match status" value="1"/>
</dbReference>
<evidence type="ECO:0000259" key="15">
    <source>
        <dbReference type="PROSITE" id="PS50222"/>
    </source>
</evidence>
<dbReference type="PROSITE" id="PS00018">
    <property type="entry name" value="EF_HAND_1"/>
    <property type="match status" value="2"/>
</dbReference>
<dbReference type="InterPro" id="IPR029052">
    <property type="entry name" value="Metallo-depent_PP-like"/>
</dbReference>
<dbReference type="SMART" id="SM00156">
    <property type="entry name" value="PP2Ac"/>
    <property type="match status" value="1"/>
</dbReference>
<dbReference type="Proteomes" id="UP000265040">
    <property type="component" value="Chromosome 9"/>
</dbReference>
<evidence type="ECO:0000256" key="10">
    <source>
        <dbReference type="ARBA" id="ARBA00023211"/>
    </source>
</evidence>
<protein>
    <recommendedName>
        <fullName evidence="13">Serine/threonine-protein phosphatase</fullName>
        <ecNumber evidence="13">3.1.3.16</ecNumber>
    </recommendedName>
</protein>
<dbReference type="InterPro" id="IPR018247">
    <property type="entry name" value="EF_Hand_1_Ca_BS"/>
</dbReference>
<dbReference type="PANTHER" id="PTHR45668">
    <property type="entry name" value="SERINE/THREONINE-PROTEIN PHOSPHATASE 5-RELATED"/>
    <property type="match status" value="1"/>
</dbReference>
<dbReference type="Pfam" id="PF13499">
    <property type="entry name" value="EF-hand_7"/>
    <property type="match status" value="1"/>
</dbReference>
<evidence type="ECO:0000256" key="11">
    <source>
        <dbReference type="ARBA" id="ARBA00047761"/>
    </source>
</evidence>
<dbReference type="GeneTree" id="ENSGT00940000157870"/>
<evidence type="ECO:0000256" key="1">
    <source>
        <dbReference type="ARBA" id="ARBA00001936"/>
    </source>
</evidence>
<reference evidence="16" key="3">
    <citation type="submission" date="2025-09" db="UniProtKB">
        <authorList>
            <consortium name="Ensembl"/>
        </authorList>
    </citation>
    <scope>IDENTIFICATION</scope>
</reference>
<dbReference type="PROSITE" id="PS50222">
    <property type="entry name" value="EF_HAND_2"/>
    <property type="match status" value="3"/>
</dbReference>
<dbReference type="PROSITE" id="PS50096">
    <property type="entry name" value="IQ"/>
    <property type="match status" value="1"/>
</dbReference>
<evidence type="ECO:0000256" key="8">
    <source>
        <dbReference type="ARBA" id="ARBA00022842"/>
    </source>
</evidence>
<evidence type="ECO:0000256" key="9">
    <source>
        <dbReference type="ARBA" id="ARBA00022912"/>
    </source>
</evidence>
<organism evidence="16 17">
    <name type="scientific">Anabas testudineus</name>
    <name type="common">Climbing perch</name>
    <name type="synonym">Anthias testudineus</name>
    <dbReference type="NCBI Taxonomy" id="64144"/>
    <lineage>
        <taxon>Eukaryota</taxon>
        <taxon>Metazoa</taxon>
        <taxon>Chordata</taxon>
        <taxon>Craniata</taxon>
        <taxon>Vertebrata</taxon>
        <taxon>Euteleostomi</taxon>
        <taxon>Actinopterygii</taxon>
        <taxon>Neopterygii</taxon>
        <taxon>Teleostei</taxon>
        <taxon>Neoteleostei</taxon>
        <taxon>Acanthomorphata</taxon>
        <taxon>Anabantaria</taxon>
        <taxon>Anabantiformes</taxon>
        <taxon>Anabantoidei</taxon>
        <taxon>Anabantidae</taxon>
        <taxon>Anabas</taxon>
    </lineage>
</organism>
<keyword evidence="4" id="KW-0479">Metal-binding</keyword>
<evidence type="ECO:0000256" key="7">
    <source>
        <dbReference type="ARBA" id="ARBA00022837"/>
    </source>
</evidence>
<feature type="domain" description="EF-hand" evidence="15">
    <location>
        <begin position="640"/>
        <end position="675"/>
    </location>
</feature>
<dbReference type="PRINTS" id="PR00114">
    <property type="entry name" value="STPHPHTASE"/>
</dbReference>